<dbReference type="EMBL" id="JSFK01000005">
    <property type="protein sequence ID" value="KHA73484.1"/>
    <property type="molecule type" value="Genomic_DNA"/>
</dbReference>
<evidence type="ECO:0000313" key="2">
    <source>
        <dbReference type="Proteomes" id="UP000030564"/>
    </source>
</evidence>
<dbReference type="AlphaFoldDB" id="A0A0A6DG29"/>
<dbReference type="Proteomes" id="UP000030564">
    <property type="component" value="Unassembled WGS sequence"/>
</dbReference>
<dbReference type="PATRIC" id="fig|587753.9.peg.4979"/>
<evidence type="ECO:0008006" key="3">
    <source>
        <dbReference type="Google" id="ProtNLM"/>
    </source>
</evidence>
<organism evidence="1 2">
    <name type="scientific">Pseudomonas chlororaphis</name>
    <dbReference type="NCBI Taxonomy" id="587753"/>
    <lineage>
        <taxon>Bacteria</taxon>
        <taxon>Pseudomonadati</taxon>
        <taxon>Pseudomonadota</taxon>
        <taxon>Gammaproteobacteria</taxon>
        <taxon>Pseudomonadales</taxon>
        <taxon>Pseudomonadaceae</taxon>
        <taxon>Pseudomonas</taxon>
    </lineage>
</organism>
<sequence length="309" mass="32855">MRNQLLIVISLLALGGCQSIKILTTSTLEPATGDGEKTQVIPIAKSTFEGTGSQWEQLFGATNQGQWAKRCNVLLDAQTEEVPQLAAAALTAAGGVVWNLAVDAANSKIDEIQERSVKSWTATWSGNKNSIQRAQCFAVVRLSGDKVPLTQMAILFHTKVAITGKPEAPALQWAPLLVGSRTSLALTRKEGTEGTIGLSLSVAAKSFKDGEFTVRATDPVSVSGITVSSPGENVPLNSKLVGDDQYSDPLQFFSKDDNSSIYLKFAVVESGSMAGLNTKAKSELKAWTDAMGPVALDAWKKKLDKEAGN</sequence>
<evidence type="ECO:0000313" key="1">
    <source>
        <dbReference type="EMBL" id="KHA73484.1"/>
    </source>
</evidence>
<dbReference type="PROSITE" id="PS51257">
    <property type="entry name" value="PROKAR_LIPOPROTEIN"/>
    <property type="match status" value="1"/>
</dbReference>
<comment type="caution">
    <text evidence="1">The sequence shown here is derived from an EMBL/GenBank/DDBJ whole genome shotgun (WGS) entry which is preliminary data.</text>
</comment>
<accession>A0A0A6DG29</accession>
<gene>
    <name evidence="1" type="ORF">NZ35_09920</name>
</gene>
<protein>
    <recommendedName>
        <fullName evidence="3">Lipoprotein</fullName>
    </recommendedName>
</protein>
<name>A0A0A6DG29_9PSED</name>
<reference evidence="1 2" key="1">
    <citation type="submission" date="2014-10" db="EMBL/GenBank/DDBJ databases">
        <title>Draft genome sequence of Pseudomonas chlororaphis EA105.</title>
        <authorList>
            <person name="McCully L.M."/>
            <person name="Bitzer A.S."/>
            <person name="Spence C."/>
            <person name="Bais H."/>
            <person name="Silby M.W."/>
        </authorList>
    </citation>
    <scope>NUCLEOTIDE SEQUENCE [LARGE SCALE GENOMIC DNA]</scope>
    <source>
        <strain evidence="1 2">EA105</strain>
    </source>
</reference>
<proteinExistence type="predicted"/>
<dbReference type="OrthoDB" id="7027524at2"/>